<name>A0ABS4PZE8_9PSEU</name>
<dbReference type="Proteomes" id="UP000741013">
    <property type="component" value="Unassembled WGS sequence"/>
</dbReference>
<comment type="caution">
    <text evidence="1">The sequence shown here is derived from an EMBL/GenBank/DDBJ whole genome shotgun (WGS) entry which is preliminary data.</text>
</comment>
<sequence length="127" mass="13384">MDTTRGDNLGGGLVSLAARAEELTRCLYYRTVDPHGAPVAGDPGELSLLLGHLRSLTDNVARTLPGLGGWLEDRALTGELGPPQEFEALTQALVEVSSALSCARESAARLGRQLDIAENVCRALDTA</sequence>
<evidence type="ECO:0000313" key="2">
    <source>
        <dbReference type="Proteomes" id="UP000741013"/>
    </source>
</evidence>
<organism evidence="1 2">
    <name type="scientific">Amycolatopsis magusensis</name>
    <dbReference type="NCBI Taxonomy" id="882444"/>
    <lineage>
        <taxon>Bacteria</taxon>
        <taxon>Bacillati</taxon>
        <taxon>Actinomycetota</taxon>
        <taxon>Actinomycetes</taxon>
        <taxon>Pseudonocardiales</taxon>
        <taxon>Pseudonocardiaceae</taxon>
        <taxon>Amycolatopsis</taxon>
    </lineage>
</organism>
<gene>
    <name evidence="1" type="ORF">JOM49_006328</name>
</gene>
<keyword evidence="2" id="KW-1185">Reference proteome</keyword>
<protein>
    <submittedName>
        <fullName evidence="1">Uncharacterized protein</fullName>
    </submittedName>
</protein>
<dbReference type="RefSeq" id="WP_209667765.1">
    <property type="nucleotide sequence ID" value="NZ_JAGGMS010000001.1"/>
</dbReference>
<evidence type="ECO:0000313" key="1">
    <source>
        <dbReference type="EMBL" id="MBP2184802.1"/>
    </source>
</evidence>
<reference evidence="1 2" key="1">
    <citation type="submission" date="2021-03" db="EMBL/GenBank/DDBJ databases">
        <title>Sequencing the genomes of 1000 actinobacteria strains.</title>
        <authorList>
            <person name="Klenk H.-P."/>
        </authorList>
    </citation>
    <scope>NUCLEOTIDE SEQUENCE [LARGE SCALE GENOMIC DNA]</scope>
    <source>
        <strain evidence="1 2">DSM 45510</strain>
    </source>
</reference>
<proteinExistence type="predicted"/>
<accession>A0ABS4PZE8</accession>
<dbReference type="EMBL" id="JAGGMS010000001">
    <property type="protein sequence ID" value="MBP2184802.1"/>
    <property type="molecule type" value="Genomic_DNA"/>
</dbReference>